<reference evidence="2 3" key="1">
    <citation type="submission" date="2018-11" db="EMBL/GenBank/DDBJ databases">
        <title>Tabrizicola sp. isolated from sediment of alpine lake.</title>
        <authorList>
            <person name="Liu Z."/>
        </authorList>
    </citation>
    <scope>NUCLEOTIDE SEQUENCE [LARGE SCALE GENOMIC DNA]</scope>
    <source>
        <strain evidence="2 3">DRYC-M-16</strain>
    </source>
</reference>
<dbReference type="Proteomes" id="UP000297741">
    <property type="component" value="Unassembled WGS sequence"/>
</dbReference>
<feature type="signal peptide" evidence="1">
    <location>
        <begin position="1"/>
        <end position="28"/>
    </location>
</feature>
<protein>
    <submittedName>
        <fullName evidence="2">DUF411 domain-containing protein</fullName>
    </submittedName>
</protein>
<comment type="caution">
    <text evidence="2">The sequence shown here is derived from an EMBL/GenBank/DDBJ whole genome shotgun (WGS) entry which is preliminary data.</text>
</comment>
<evidence type="ECO:0000256" key="1">
    <source>
        <dbReference type="SAM" id="SignalP"/>
    </source>
</evidence>
<dbReference type="Pfam" id="PF04214">
    <property type="entry name" value="DUF411"/>
    <property type="match status" value="1"/>
</dbReference>
<proteinExistence type="predicted"/>
<organism evidence="2 3">
    <name type="scientific">Pseudotabrizicola sediminis</name>
    <dbReference type="NCBI Taxonomy" id="2486418"/>
    <lineage>
        <taxon>Bacteria</taxon>
        <taxon>Pseudomonadati</taxon>
        <taxon>Pseudomonadota</taxon>
        <taxon>Alphaproteobacteria</taxon>
        <taxon>Rhodobacterales</taxon>
        <taxon>Paracoccaceae</taxon>
        <taxon>Pseudotabrizicola</taxon>
    </lineage>
</organism>
<gene>
    <name evidence="2" type="ORF">EEB11_12460</name>
</gene>
<feature type="chain" id="PRO_5046367452" evidence="1">
    <location>
        <begin position="29"/>
        <end position="159"/>
    </location>
</feature>
<dbReference type="InterPro" id="IPR007332">
    <property type="entry name" value="DUF411"/>
</dbReference>
<name>A0ABY2KNA3_9RHOB</name>
<sequence>MQQTRLTRRTALFSLAAGLVVSLRPATADITQASIRVVKDPNCGCCTAWVEILEADGFNATIELLEYDALQAHKAASGIPQNMASCHTAHVDGYVIEGHVPPADIRRLLAERPEAVGLSVPGMPYGSPGMGPETEREAYVVYLMLRDGSTEAFSAYAAA</sequence>
<evidence type="ECO:0000313" key="3">
    <source>
        <dbReference type="Proteomes" id="UP000297741"/>
    </source>
</evidence>
<keyword evidence="3" id="KW-1185">Reference proteome</keyword>
<dbReference type="RefSeq" id="WP_135431822.1">
    <property type="nucleotide sequence ID" value="NZ_RPEM01000008.1"/>
</dbReference>
<accession>A0ABY2KNA3</accession>
<keyword evidence="1" id="KW-0732">Signal</keyword>
<evidence type="ECO:0000313" key="2">
    <source>
        <dbReference type="EMBL" id="TGD42565.1"/>
    </source>
</evidence>
<dbReference type="EMBL" id="RPEM01000008">
    <property type="protein sequence ID" value="TGD42565.1"/>
    <property type="molecule type" value="Genomic_DNA"/>
</dbReference>